<evidence type="ECO:0008006" key="3">
    <source>
        <dbReference type="Google" id="ProtNLM"/>
    </source>
</evidence>
<evidence type="ECO:0000313" key="1">
    <source>
        <dbReference type="EMBL" id="CAD8181643.1"/>
    </source>
</evidence>
<dbReference type="EMBL" id="CAJJDP010000076">
    <property type="protein sequence ID" value="CAD8181643.1"/>
    <property type="molecule type" value="Genomic_DNA"/>
</dbReference>
<dbReference type="OMA" id="NTMQIIN"/>
<comment type="caution">
    <text evidence="1">The sequence shown here is derived from an EMBL/GenBank/DDBJ whole genome shotgun (WGS) entry which is preliminary data.</text>
</comment>
<sequence>MFNIDIVGQIIMRIDMQSQFLQFQFTQQLIQMNKFKPINMDDTAFGSIDSKNTMFLTSSPTQFKTIQQVSLSRKLSKLEPLIVEKDQRNDSRSQEKRLLKDLGISQVLDWNSFMEKDAEQIKEFNETTQKFRRSSIQTQSSQIYMSPQKTDQFLPSQFDGRRSSINLKSFDNDNFLEKMKLGNKQLPNLTTTEFMKCVRQKEKLTEYAKVYQQSPENLYLKLNNSQNFVPKTFGLVSPQGSSLTQINASRFLRCSDDCRVYAEAMATTQSQGIQKMQLNSNIYDPRQFKELLISFPNTVRELELKDCKLNFKHVDTLMTYINKNQILKLNLEQNMLRDQGCSSLIKHLMSNNTLQCLNLCNNKITESSSAALSNFLKQSQRLLELYLGFNNLQINGSIQIWKAMYKNTSIKILDMSHNAIASLECAQAIAKALSRPYNELVHIDLRYNKFNQQQSEIIAEGLIKNETIFGFHFEGNYQDIIMNPNGFLINRREELKQKQQKIDLLNKQPQYFKLLDEEKLENSNNQKTDDDLFLAYHRSRRMKSTELNKQKVNMINKLDVCWICEGWQEIKFLWNPKSGSLRSEPIFIHFDFDDYKPYLMTFLNGKFFFVKMCPPNRSIKYFFTNPILGIQCIAEDQNVLSLHQPLPSIPFLYNNEILVDGNTMQIINEVISPNNQNLFDRYVPLVQVKPREKMALFDFSPYLNIASTKWSVETSIFRYFPPDTDKLIEECFEFDYQNSKINRLVKETELQDIKELLKQFYFQLFNCYKYFASGNPTAPIPCLGPTDYVEFLISTEIMEGVKPNDIDIGFTSTAGAKDVSFPQAYEKGIVRCQLMEVLVRFCNDKYIRSGLCQTMIEGLQQLQQQCNEFLSKFDSSQAWRKMRFWIEKCDILIHERMPMIKCLYKYTCKLSKKPQQYKYDYVSPQDFKDLLKQSNVICDELTDRECYLAYLQSMITQKDELFQPKHYQMTLYEFIEALSRIAEKVSIIRGEKVLEIENRRAQDLQDKISGLLLLMYLTLIDEIKKALPNEPDVKHLEKCMNNDFRSKKQKLEDSFTDGDEPPYDVKVELPLLMAQVPNTQGNVNGPAKRVTIRNIKLLKPSTTKYSLTNFVQFFISLNERT</sequence>
<dbReference type="PANTHER" id="PTHR24114">
    <property type="entry name" value="LEUCINE RICH REPEAT FAMILY PROTEIN"/>
    <property type="match status" value="1"/>
</dbReference>
<proteinExistence type="predicted"/>
<organism evidence="1 2">
    <name type="scientific">Paramecium octaurelia</name>
    <dbReference type="NCBI Taxonomy" id="43137"/>
    <lineage>
        <taxon>Eukaryota</taxon>
        <taxon>Sar</taxon>
        <taxon>Alveolata</taxon>
        <taxon>Ciliophora</taxon>
        <taxon>Intramacronucleata</taxon>
        <taxon>Oligohymenophorea</taxon>
        <taxon>Peniculida</taxon>
        <taxon>Parameciidae</taxon>
        <taxon>Paramecium</taxon>
    </lineage>
</organism>
<protein>
    <recommendedName>
        <fullName evidence="3">Leucine Rich Repeat family protein</fullName>
    </recommendedName>
</protein>
<dbReference type="InterPro" id="IPR052394">
    <property type="entry name" value="LRR-containing"/>
</dbReference>
<accession>A0A8S1VYY5</accession>
<dbReference type="OrthoDB" id="120976at2759"/>
<dbReference type="PANTHER" id="PTHR24114:SF2">
    <property type="entry name" value="F-BOX DOMAIN-CONTAINING PROTEIN-RELATED"/>
    <property type="match status" value="1"/>
</dbReference>
<dbReference type="AlphaFoldDB" id="A0A8S1VYY5"/>
<reference evidence="1" key="1">
    <citation type="submission" date="2021-01" db="EMBL/GenBank/DDBJ databases">
        <authorList>
            <consortium name="Genoscope - CEA"/>
            <person name="William W."/>
        </authorList>
    </citation>
    <scope>NUCLEOTIDE SEQUENCE</scope>
</reference>
<gene>
    <name evidence="1" type="ORF">POCTA_138.1.T0770143</name>
</gene>
<name>A0A8S1VYY5_PAROT</name>
<dbReference type="SMART" id="SM00368">
    <property type="entry name" value="LRR_RI"/>
    <property type="match status" value="4"/>
</dbReference>
<keyword evidence="2" id="KW-1185">Reference proteome</keyword>
<dbReference type="Proteomes" id="UP000683925">
    <property type="component" value="Unassembled WGS sequence"/>
</dbReference>
<evidence type="ECO:0000313" key="2">
    <source>
        <dbReference type="Proteomes" id="UP000683925"/>
    </source>
</evidence>